<evidence type="ECO:0000259" key="9">
    <source>
        <dbReference type="PROSITE" id="PS51332"/>
    </source>
</evidence>
<keyword evidence="2" id="KW-0004">4Fe-4S</keyword>
<evidence type="ECO:0000256" key="7">
    <source>
        <dbReference type="ARBA" id="ARBA00023004"/>
    </source>
</evidence>
<accession>A0A0S6VQ42</accession>
<dbReference type="CDD" id="cd01335">
    <property type="entry name" value="Radical_SAM"/>
    <property type="match status" value="1"/>
</dbReference>
<dbReference type="HOGENOM" id="CLU_021572_4_3_0"/>
<sequence>MQIFKRVTLLAPPSFESQWGAIRPPVGLGYLSERLLQVEIAHQIIDMGLGYSMRQVEQKIEAFAPDLIGISMTSLFHRSVYAILSELKQRFPNIPIIAGGPHLSTLRAQVLEECVAIDFGVTLEGDDTLIEFCQGTPAAQISGLLYRHADGRVAYTGDRQFIMELDRLPFPKYQQFELSKYVAREIGVVTSRGCPHACTFCPVKTTIGRACRFRSVQPIADELEYWHRQGYRDILILDDNFAMRRDRVYGICDEIERRGLTGFRFRCGNGIRADHVDADLLKRMHDVGFRYLSFGVESANEHILKAIKKGEHFDEIDRAVKTACEIGYDVTLFFIIGLPGETPEDVENTLQFAQKYPVFDAKFYNLIPFPNTEIFQWISERNYFLHQPDEYLNKASHWDEAPLFETPELPRAERIRLLKKAHQVRKQIRQAAMQRKLARFGVFGAAAAHLFVNDRIQDLLLHNRTVRRVAEAVFRKVN</sequence>
<dbReference type="Pfam" id="PF02310">
    <property type="entry name" value="B12-binding"/>
    <property type="match status" value="1"/>
</dbReference>
<dbReference type="SMART" id="SM00729">
    <property type="entry name" value="Elp3"/>
    <property type="match status" value="1"/>
</dbReference>
<evidence type="ECO:0000256" key="8">
    <source>
        <dbReference type="ARBA" id="ARBA00023014"/>
    </source>
</evidence>
<evidence type="ECO:0000256" key="2">
    <source>
        <dbReference type="ARBA" id="ARBA00022485"/>
    </source>
</evidence>
<evidence type="ECO:0000259" key="10">
    <source>
        <dbReference type="PROSITE" id="PS51918"/>
    </source>
</evidence>
<dbReference type="GO" id="GO:0003824">
    <property type="term" value="F:catalytic activity"/>
    <property type="evidence" value="ECO:0007669"/>
    <property type="project" value="InterPro"/>
</dbReference>
<dbReference type="InterPro" id="IPR023404">
    <property type="entry name" value="rSAM_horseshoe"/>
</dbReference>
<gene>
    <name evidence="11" type="ORF">U14_00525</name>
</gene>
<dbReference type="AlphaFoldDB" id="A0A0S6VQ42"/>
<dbReference type="InterPro" id="IPR036724">
    <property type="entry name" value="Cobalamin-bd_sf"/>
</dbReference>
<evidence type="ECO:0000256" key="4">
    <source>
        <dbReference type="ARBA" id="ARBA00022679"/>
    </source>
</evidence>
<dbReference type="SUPFAM" id="SSF102114">
    <property type="entry name" value="Radical SAM enzymes"/>
    <property type="match status" value="1"/>
</dbReference>
<dbReference type="SFLD" id="SFLDG01082">
    <property type="entry name" value="B12-binding_domain_containing"/>
    <property type="match status" value="1"/>
</dbReference>
<dbReference type="GO" id="GO:0046872">
    <property type="term" value="F:metal ion binding"/>
    <property type="evidence" value="ECO:0007669"/>
    <property type="project" value="UniProtKB-KW"/>
</dbReference>
<comment type="cofactor">
    <cofactor evidence="1">
        <name>[4Fe-4S] cluster</name>
        <dbReference type="ChEBI" id="CHEBI:49883"/>
    </cofactor>
</comment>
<dbReference type="PROSITE" id="PS01278">
    <property type="entry name" value="MTTASE_RADICAL"/>
    <property type="match status" value="1"/>
</dbReference>
<keyword evidence="12" id="KW-1185">Reference proteome</keyword>
<name>A0A0S6VQ42_9BACT</name>
<evidence type="ECO:0000256" key="6">
    <source>
        <dbReference type="ARBA" id="ARBA00022723"/>
    </source>
</evidence>
<keyword evidence="7" id="KW-0408">Iron</keyword>
<organism evidence="11">
    <name type="scientific">Candidatus Moduliflexus flocculans</name>
    <dbReference type="NCBI Taxonomy" id="1499966"/>
    <lineage>
        <taxon>Bacteria</taxon>
        <taxon>Candidatus Moduliflexota</taxon>
        <taxon>Candidatus Moduliflexia</taxon>
        <taxon>Candidatus Moduliflexales</taxon>
        <taxon>Candidatus Moduliflexaceae</taxon>
    </lineage>
</organism>
<dbReference type="InterPro" id="IPR034466">
    <property type="entry name" value="Methyltransferase_Class_B"/>
</dbReference>
<dbReference type="InterPro" id="IPR006158">
    <property type="entry name" value="Cobalamin-bd"/>
</dbReference>
<evidence type="ECO:0000313" key="11">
    <source>
        <dbReference type="EMBL" id="GAK49304.1"/>
    </source>
</evidence>
<dbReference type="STRING" id="1499966.U14_00525"/>
<dbReference type="SUPFAM" id="SSF52242">
    <property type="entry name" value="Cobalamin (vitamin B12)-binding domain"/>
    <property type="match status" value="1"/>
</dbReference>
<dbReference type="Gene3D" id="3.40.50.280">
    <property type="entry name" value="Cobalamin-binding domain"/>
    <property type="match status" value="1"/>
</dbReference>
<feature type="domain" description="B12-binding" evidence="9">
    <location>
        <begin position="5"/>
        <end position="143"/>
    </location>
</feature>
<dbReference type="PROSITE" id="PS51918">
    <property type="entry name" value="RADICAL_SAM"/>
    <property type="match status" value="1"/>
</dbReference>
<dbReference type="Gene3D" id="3.80.30.20">
    <property type="entry name" value="tm_1862 like domain"/>
    <property type="match status" value="1"/>
</dbReference>
<reference evidence="11" key="1">
    <citation type="journal article" date="2015" name="PeerJ">
        <title>First genomic representation of candidate bacterial phylum KSB3 points to enhanced environmental sensing as a trigger of wastewater bulking.</title>
        <authorList>
            <person name="Sekiguchi Y."/>
            <person name="Ohashi A."/>
            <person name="Parks D.H."/>
            <person name="Yamauchi T."/>
            <person name="Tyson G.W."/>
            <person name="Hugenholtz P."/>
        </authorList>
    </citation>
    <scope>NUCLEOTIDE SEQUENCE [LARGE SCALE GENOMIC DNA]</scope>
</reference>
<proteinExistence type="predicted"/>
<dbReference type="SFLD" id="SFLDG01123">
    <property type="entry name" value="methyltransferase_(Class_B)"/>
    <property type="match status" value="1"/>
</dbReference>
<dbReference type="InterPro" id="IPR058240">
    <property type="entry name" value="rSAM_sf"/>
</dbReference>
<dbReference type="EMBL" id="DF820455">
    <property type="protein sequence ID" value="GAK49304.1"/>
    <property type="molecule type" value="Genomic_DNA"/>
</dbReference>
<evidence type="ECO:0000256" key="3">
    <source>
        <dbReference type="ARBA" id="ARBA00022603"/>
    </source>
</evidence>
<dbReference type="PROSITE" id="PS51332">
    <property type="entry name" value="B12_BINDING"/>
    <property type="match status" value="1"/>
</dbReference>
<keyword evidence="4" id="KW-0808">Transferase</keyword>
<keyword evidence="8" id="KW-0411">Iron-sulfur</keyword>
<keyword evidence="3" id="KW-0489">Methyltransferase</keyword>
<protein>
    <submittedName>
        <fullName evidence="11">Radical SAM domain protein</fullName>
    </submittedName>
</protein>
<dbReference type="InterPro" id="IPR051198">
    <property type="entry name" value="BchE-like"/>
</dbReference>
<dbReference type="GO" id="GO:0031419">
    <property type="term" value="F:cobalamin binding"/>
    <property type="evidence" value="ECO:0007669"/>
    <property type="project" value="InterPro"/>
</dbReference>
<dbReference type="PANTHER" id="PTHR43409">
    <property type="entry name" value="ANAEROBIC MAGNESIUM-PROTOPORPHYRIN IX MONOMETHYL ESTER CYCLASE-RELATED"/>
    <property type="match status" value="1"/>
</dbReference>
<dbReference type="PANTHER" id="PTHR43409:SF7">
    <property type="entry name" value="BLL1977 PROTEIN"/>
    <property type="match status" value="1"/>
</dbReference>
<dbReference type="GO" id="GO:0051539">
    <property type="term" value="F:4 iron, 4 sulfur cluster binding"/>
    <property type="evidence" value="ECO:0007669"/>
    <property type="project" value="UniProtKB-KW"/>
</dbReference>
<evidence type="ECO:0000313" key="12">
    <source>
        <dbReference type="Proteomes" id="UP000030700"/>
    </source>
</evidence>
<dbReference type="Pfam" id="PF04055">
    <property type="entry name" value="Radical_SAM"/>
    <property type="match status" value="1"/>
</dbReference>
<dbReference type="SFLD" id="SFLDS00029">
    <property type="entry name" value="Radical_SAM"/>
    <property type="match status" value="1"/>
</dbReference>
<dbReference type="InterPro" id="IPR020612">
    <property type="entry name" value="Methylthiotransferase_CS"/>
</dbReference>
<keyword evidence="6" id="KW-0479">Metal-binding</keyword>
<evidence type="ECO:0000256" key="1">
    <source>
        <dbReference type="ARBA" id="ARBA00001966"/>
    </source>
</evidence>
<keyword evidence="5" id="KW-0949">S-adenosyl-L-methionine</keyword>
<dbReference type="Proteomes" id="UP000030700">
    <property type="component" value="Unassembled WGS sequence"/>
</dbReference>
<feature type="domain" description="Radical SAM core" evidence="10">
    <location>
        <begin position="180"/>
        <end position="425"/>
    </location>
</feature>
<dbReference type="InterPro" id="IPR007197">
    <property type="entry name" value="rSAM"/>
</dbReference>
<evidence type="ECO:0000256" key="5">
    <source>
        <dbReference type="ARBA" id="ARBA00022691"/>
    </source>
</evidence>
<dbReference type="InterPro" id="IPR006638">
    <property type="entry name" value="Elp3/MiaA/NifB-like_rSAM"/>
</dbReference>